<feature type="compositionally biased region" description="Polar residues" evidence="1">
    <location>
        <begin position="340"/>
        <end position="354"/>
    </location>
</feature>
<feature type="compositionally biased region" description="Basic and acidic residues" evidence="1">
    <location>
        <begin position="478"/>
        <end position="495"/>
    </location>
</feature>
<reference evidence="2 3" key="1">
    <citation type="submission" date="2016-07" db="EMBL/GenBank/DDBJ databases">
        <title>Pervasive Adenine N6-methylation of Active Genes in Fungi.</title>
        <authorList>
            <consortium name="DOE Joint Genome Institute"/>
            <person name="Mondo S.J."/>
            <person name="Dannebaum R.O."/>
            <person name="Kuo R.C."/>
            <person name="Labutti K."/>
            <person name="Haridas S."/>
            <person name="Kuo A."/>
            <person name="Salamov A."/>
            <person name="Ahrendt S.R."/>
            <person name="Lipzen A."/>
            <person name="Sullivan W."/>
            <person name="Andreopoulos W.B."/>
            <person name="Clum A."/>
            <person name="Lindquist E."/>
            <person name="Daum C."/>
            <person name="Ramamoorthy G.K."/>
            <person name="Gryganskyi A."/>
            <person name="Culley D."/>
            <person name="Magnuson J.K."/>
            <person name="James T.Y."/>
            <person name="O'Malley M.A."/>
            <person name="Stajich J.E."/>
            <person name="Spatafora J.W."/>
            <person name="Visel A."/>
            <person name="Grigoriev I.V."/>
        </authorList>
    </citation>
    <scope>NUCLEOTIDE SEQUENCE [LARGE SCALE GENOMIC DNA]</scope>
    <source>
        <strain evidence="2 3">12-1054</strain>
    </source>
</reference>
<dbReference type="GeneID" id="63787241"/>
<dbReference type="AlphaFoldDB" id="A0A1Y2F6K4"/>
<dbReference type="RefSeq" id="XP_040723588.1">
    <property type="nucleotide sequence ID" value="XM_040870642.1"/>
</dbReference>
<sequence>MKAEMKLRQLQAILGIVQQIARVAGTSDRYESDFDTLVTQITQAGKRACSSVSFSLSKLVPNSSSKECSQVCTDELNLYVYAYAGDICNLGADACICMFVKDNPTEPLPAPDDKGKGKAVQDMGPCPIPVFGQFGGWDAAVHSFVPGGTSSETPRLYRPLHHLISSIANQYPSKNHQEAGSSTARKIHFPGGTSSQALPKIDVPPKPGQIVWVSTCLCSLMVEYQHYRVESSSAFRFSASSNPAAEQCALPEAAKRHAVAGWQLDGQRTSRTPPFDCLQPPKLARRGDTFCDNVLTAPQCRRVHTLPLTLFTAQPEPVGIAQVEQYHEHVALNDVPLNSEEGNSGYSASGTSGSRFELPDDVVEPSDVESDDEVIDVGDYADGEHGSEDSQVLDYGGSGVGYLADDSDGSDADSSDDEEEHAELGAQDEANHVEPGHALQNEADLMDDDDVELENEIQGDIDWLAENNFEDEGFDSNGEEHDAEQDHATDDDHVAQSDVSSHASP</sequence>
<dbReference type="EMBL" id="MCFI01000016">
    <property type="protein sequence ID" value="ORY78956.1"/>
    <property type="molecule type" value="Genomic_DNA"/>
</dbReference>
<feature type="compositionally biased region" description="Acidic residues" evidence="1">
    <location>
        <begin position="444"/>
        <end position="459"/>
    </location>
</feature>
<dbReference type="Proteomes" id="UP000193685">
    <property type="component" value="Unassembled WGS sequence"/>
</dbReference>
<organism evidence="2 3">
    <name type="scientific">Protomyces lactucae-debilis</name>
    <dbReference type="NCBI Taxonomy" id="2754530"/>
    <lineage>
        <taxon>Eukaryota</taxon>
        <taxon>Fungi</taxon>
        <taxon>Dikarya</taxon>
        <taxon>Ascomycota</taxon>
        <taxon>Taphrinomycotina</taxon>
        <taxon>Taphrinomycetes</taxon>
        <taxon>Taphrinales</taxon>
        <taxon>Protomycetaceae</taxon>
        <taxon>Protomyces</taxon>
    </lineage>
</organism>
<proteinExistence type="predicted"/>
<gene>
    <name evidence="2" type="ORF">BCR37DRAFT_388585</name>
</gene>
<accession>A0A1Y2F6K4</accession>
<comment type="caution">
    <text evidence="2">The sequence shown here is derived from an EMBL/GenBank/DDBJ whole genome shotgun (WGS) entry which is preliminary data.</text>
</comment>
<feature type="region of interest" description="Disordered" evidence="1">
    <location>
        <begin position="336"/>
        <end position="505"/>
    </location>
</feature>
<keyword evidence="3" id="KW-1185">Reference proteome</keyword>
<feature type="compositionally biased region" description="Acidic residues" evidence="1">
    <location>
        <begin position="405"/>
        <end position="421"/>
    </location>
</feature>
<feature type="compositionally biased region" description="Acidic residues" evidence="1">
    <location>
        <begin position="359"/>
        <end position="381"/>
    </location>
</feature>
<name>A0A1Y2F6K4_PROLT</name>
<evidence type="ECO:0000313" key="3">
    <source>
        <dbReference type="Proteomes" id="UP000193685"/>
    </source>
</evidence>
<evidence type="ECO:0000313" key="2">
    <source>
        <dbReference type="EMBL" id="ORY78956.1"/>
    </source>
</evidence>
<protein>
    <submittedName>
        <fullName evidence="2">Uncharacterized protein</fullName>
    </submittedName>
</protein>
<evidence type="ECO:0000256" key="1">
    <source>
        <dbReference type="SAM" id="MobiDB-lite"/>
    </source>
</evidence>